<evidence type="ECO:0000259" key="3">
    <source>
        <dbReference type="PROSITE" id="PS50835"/>
    </source>
</evidence>
<dbReference type="EMBL" id="JABCRI010000002">
    <property type="protein sequence ID" value="KAF8410909.1"/>
    <property type="molecule type" value="Genomic_DNA"/>
</dbReference>
<evidence type="ECO:0000313" key="4">
    <source>
        <dbReference type="EMBL" id="KAF8410909.1"/>
    </source>
</evidence>
<comment type="caution">
    <text evidence="4">The sequence shown here is derived from an EMBL/GenBank/DDBJ whole genome shotgun (WGS) entry which is preliminary data.</text>
</comment>
<dbReference type="AlphaFoldDB" id="A0A834ZN89"/>
<dbReference type="Proteomes" id="UP000655225">
    <property type="component" value="Unassembled WGS sequence"/>
</dbReference>
<dbReference type="OMA" id="CETNLER"/>
<dbReference type="InterPro" id="IPR027417">
    <property type="entry name" value="P-loop_NTPase"/>
</dbReference>
<keyword evidence="5" id="KW-1185">Reference proteome</keyword>
<evidence type="ECO:0000313" key="5">
    <source>
        <dbReference type="Proteomes" id="UP000655225"/>
    </source>
</evidence>
<reference evidence="4 5" key="1">
    <citation type="submission" date="2020-04" db="EMBL/GenBank/DDBJ databases">
        <title>Plant Genome Project.</title>
        <authorList>
            <person name="Zhang R.-G."/>
        </authorList>
    </citation>
    <scope>NUCLEOTIDE SEQUENCE [LARGE SCALE GENOMIC DNA]</scope>
    <source>
        <strain evidence="4">YNK0</strain>
        <tissue evidence="4">Leaf</tissue>
    </source>
</reference>
<dbReference type="PANTHER" id="PTHR23155:SF1228">
    <property type="entry name" value="NB-ARC DOMAIN CONTAINING PROTEIN, EXPRESSED"/>
    <property type="match status" value="1"/>
</dbReference>
<evidence type="ECO:0000256" key="1">
    <source>
        <dbReference type="ARBA" id="ARBA00022737"/>
    </source>
</evidence>
<dbReference type="PANTHER" id="PTHR23155">
    <property type="entry name" value="DISEASE RESISTANCE PROTEIN RP"/>
    <property type="match status" value="1"/>
</dbReference>
<accession>A0A834ZN89</accession>
<protein>
    <recommendedName>
        <fullName evidence="3">Ig-like domain-containing protein</fullName>
    </recommendedName>
</protein>
<dbReference type="Pfam" id="PF00931">
    <property type="entry name" value="NB-ARC"/>
    <property type="match status" value="1"/>
</dbReference>
<dbReference type="InterPro" id="IPR055414">
    <property type="entry name" value="LRR_R13L4/SHOC2-like"/>
</dbReference>
<dbReference type="SUPFAM" id="SSF52540">
    <property type="entry name" value="P-loop containing nucleoside triphosphate hydrolases"/>
    <property type="match status" value="1"/>
</dbReference>
<dbReference type="InterPro" id="IPR058922">
    <property type="entry name" value="WHD_DRP"/>
</dbReference>
<dbReference type="Pfam" id="PF23559">
    <property type="entry name" value="WHD_DRP"/>
    <property type="match status" value="1"/>
</dbReference>
<dbReference type="SUPFAM" id="SSF52058">
    <property type="entry name" value="L domain-like"/>
    <property type="match status" value="1"/>
</dbReference>
<dbReference type="InterPro" id="IPR036388">
    <property type="entry name" value="WH-like_DNA-bd_sf"/>
</dbReference>
<evidence type="ECO:0000256" key="2">
    <source>
        <dbReference type="ARBA" id="ARBA00022821"/>
    </source>
</evidence>
<dbReference type="InterPro" id="IPR044974">
    <property type="entry name" value="Disease_R_plants"/>
</dbReference>
<dbReference type="Gene3D" id="1.10.8.430">
    <property type="entry name" value="Helical domain of apoptotic protease-activating factors"/>
    <property type="match status" value="1"/>
</dbReference>
<dbReference type="InterPro" id="IPR042197">
    <property type="entry name" value="Apaf_helical"/>
</dbReference>
<dbReference type="OrthoDB" id="646178at2759"/>
<dbReference type="Pfam" id="PF23598">
    <property type="entry name" value="LRR_14"/>
    <property type="match status" value="1"/>
</dbReference>
<dbReference type="InterPro" id="IPR032675">
    <property type="entry name" value="LRR_dom_sf"/>
</dbReference>
<sequence length="579" mass="66134">MDDIWKLQVWDDLKAVFPDGMNGSRVLFTTRIKDVALHADPRSPLHELHFLSDSDSWELFSKRAFPMDNDEIACIPELENLGRQIVARCGGLSLAIVILGGAVIAKREDFKCLVEGASEYSEVPTGKLMLLWIAEGFVQQRDEESMEDVAEDLLEELIDRSMIQVSEKRFDGGIKICRIHDLLRDLTISEGKECKFFDIAENMYGGTSTARTCRLTVHSNLSKYVSMSHSNPHLHSLLRISHTEESLRRDQWKFLCQSLKLLRVLDLECAIVQILPKEIGELIGLRRTGLHRLPSSIGNLRNLQTLDIRATKITIVPSQIWKMHQLRHLHLNKTSIMGRQPAHDSVRNLRTLSSVSIHGNSWIHDFLGKLTNLRKLGIEGYFMSQAEALSKSLVKLSSLRTLQLSGKDQILDPTLRLLLNHSKIYKFHLGGAIERLPHPQEFQPNLTKLSLEMSHLVQDPCVTLESLPNLRILILLLNSYRGNEMVCSAGGFPKLHGLELEDLHKLEDWRIEEGAMPNLRRLVIPDCEVLKMLPEELRYVITLRELLLLSMPDKFQARIREDDGDYWYKIQHIPSVVIS</sequence>
<dbReference type="GO" id="GO:0043531">
    <property type="term" value="F:ADP binding"/>
    <property type="evidence" value="ECO:0007669"/>
    <property type="project" value="InterPro"/>
</dbReference>
<dbReference type="InterPro" id="IPR002182">
    <property type="entry name" value="NB-ARC"/>
</dbReference>
<keyword evidence="2" id="KW-0611">Plant defense</keyword>
<organism evidence="4 5">
    <name type="scientific">Tetracentron sinense</name>
    <name type="common">Spur-leaf</name>
    <dbReference type="NCBI Taxonomy" id="13715"/>
    <lineage>
        <taxon>Eukaryota</taxon>
        <taxon>Viridiplantae</taxon>
        <taxon>Streptophyta</taxon>
        <taxon>Embryophyta</taxon>
        <taxon>Tracheophyta</taxon>
        <taxon>Spermatophyta</taxon>
        <taxon>Magnoliopsida</taxon>
        <taxon>Trochodendrales</taxon>
        <taxon>Trochodendraceae</taxon>
        <taxon>Tetracentron</taxon>
    </lineage>
</organism>
<gene>
    <name evidence="4" type="ORF">HHK36_003446</name>
</gene>
<dbReference type="Gene3D" id="3.80.10.10">
    <property type="entry name" value="Ribonuclease Inhibitor"/>
    <property type="match status" value="1"/>
</dbReference>
<dbReference type="PROSITE" id="PS50835">
    <property type="entry name" value="IG_LIKE"/>
    <property type="match status" value="1"/>
</dbReference>
<proteinExistence type="predicted"/>
<keyword evidence="1" id="KW-0677">Repeat</keyword>
<feature type="domain" description="Ig-like" evidence="3">
    <location>
        <begin position="76"/>
        <end position="189"/>
    </location>
</feature>
<dbReference type="Gene3D" id="1.10.10.10">
    <property type="entry name" value="Winged helix-like DNA-binding domain superfamily/Winged helix DNA-binding domain"/>
    <property type="match status" value="1"/>
</dbReference>
<dbReference type="GO" id="GO:0098542">
    <property type="term" value="P:defense response to other organism"/>
    <property type="evidence" value="ECO:0007669"/>
    <property type="project" value="TreeGrafter"/>
</dbReference>
<name>A0A834ZN89_TETSI</name>
<dbReference type="InterPro" id="IPR007110">
    <property type="entry name" value="Ig-like_dom"/>
</dbReference>